<feature type="binding site" evidence="3">
    <location>
        <position position="56"/>
    </location>
    <ligand>
        <name>Mg(2+)</name>
        <dbReference type="ChEBI" id="CHEBI:18420"/>
        <label>1</label>
    </ligand>
</feature>
<gene>
    <name evidence="4" type="ORF">DI599_19340</name>
</gene>
<dbReference type="PANTHER" id="PTHR16222">
    <property type="entry name" value="ADP-RIBOSYLGLYCOHYDROLASE"/>
    <property type="match status" value="1"/>
</dbReference>
<dbReference type="InterPro" id="IPR050792">
    <property type="entry name" value="ADP-ribosylglycohydrolase"/>
</dbReference>
<keyword evidence="2" id="KW-0378">Hydrolase</keyword>
<evidence type="ECO:0000256" key="3">
    <source>
        <dbReference type="PIRSR" id="PIRSR605502-1"/>
    </source>
</evidence>
<dbReference type="EMBL" id="QFOH01000030">
    <property type="protein sequence ID" value="PZP21329.1"/>
    <property type="molecule type" value="Genomic_DNA"/>
</dbReference>
<accession>A0A2W5EVE6</accession>
<dbReference type="Gene3D" id="1.10.4080.10">
    <property type="entry name" value="ADP-ribosylation/Crystallin J1"/>
    <property type="match status" value="1"/>
</dbReference>
<protein>
    <submittedName>
        <fullName evidence="4">Crystallin J1</fullName>
    </submittedName>
</protein>
<sequence>MNQLDRIRGCLLAGAAGDALGAAVEFMDWPSIRQKFGEQGIRDFAPAFGKLGAVTDDTQMMLFTAEGLLRAWVRQSARGLCHPPSVIHHALLRWYITQGGKPKAEVTQDGWLIGVKDLWSRRAPGMTCMSALGASQAFGDKASNDSKGCGGVMRVAPHAFFPQAFELAVENAHLTHAHPSGYLAAGLFADILQRIYEQGCDLKDAIRQSLAEHGQKPGMAETREMVEYALRQSEAGIAPTPEGIAVLGGGWVAEEALGIGLWCALTANSLEEGICWAVNHTGDSDSTGLIAGNLLGIQQGPDAIPDRWLESLELREVLEQLAHDIEWVPRTYCGEYSSGVTEDERIWERYPGS</sequence>
<evidence type="ECO:0000313" key="5">
    <source>
        <dbReference type="Proteomes" id="UP000249198"/>
    </source>
</evidence>
<feature type="binding site" evidence="3">
    <location>
        <position position="57"/>
    </location>
    <ligand>
        <name>Mg(2+)</name>
        <dbReference type="ChEBI" id="CHEBI:18420"/>
        <label>1</label>
    </ligand>
</feature>
<keyword evidence="3" id="KW-0460">Magnesium</keyword>
<dbReference type="AlphaFoldDB" id="A0A2W5EVE6"/>
<comment type="cofactor">
    <cofactor evidence="3">
        <name>Mg(2+)</name>
        <dbReference type="ChEBI" id="CHEBI:18420"/>
    </cofactor>
    <text evidence="3">Binds 2 magnesium ions per subunit.</text>
</comment>
<feature type="binding site" evidence="3">
    <location>
        <position position="55"/>
    </location>
    <ligand>
        <name>Mg(2+)</name>
        <dbReference type="ChEBI" id="CHEBI:18420"/>
        <label>1</label>
    </ligand>
</feature>
<evidence type="ECO:0000256" key="1">
    <source>
        <dbReference type="ARBA" id="ARBA00010702"/>
    </source>
</evidence>
<proteinExistence type="inferred from homology"/>
<dbReference type="GO" id="GO:0046872">
    <property type="term" value="F:metal ion binding"/>
    <property type="evidence" value="ECO:0007669"/>
    <property type="project" value="UniProtKB-KW"/>
</dbReference>
<reference evidence="4 5" key="1">
    <citation type="submission" date="2017-08" db="EMBL/GenBank/DDBJ databases">
        <title>Infants hospitalized years apart are colonized by the same room-sourced microbial strains.</title>
        <authorList>
            <person name="Brooks B."/>
            <person name="Olm M.R."/>
            <person name="Firek B.A."/>
            <person name="Baker R."/>
            <person name="Thomas B.C."/>
            <person name="Morowitz M.J."/>
            <person name="Banfield J.F."/>
        </authorList>
    </citation>
    <scope>NUCLEOTIDE SEQUENCE [LARGE SCALE GENOMIC DNA]</scope>
    <source>
        <strain evidence="4">S2_009_000_R2_77</strain>
    </source>
</reference>
<dbReference type="Proteomes" id="UP000249198">
    <property type="component" value="Unassembled WGS sequence"/>
</dbReference>
<keyword evidence="3" id="KW-0479">Metal-binding</keyword>
<feature type="binding site" evidence="3">
    <location>
        <position position="283"/>
    </location>
    <ligand>
        <name>Mg(2+)</name>
        <dbReference type="ChEBI" id="CHEBI:18420"/>
        <label>1</label>
    </ligand>
</feature>
<comment type="caution">
    <text evidence="4">The sequence shown here is derived from an EMBL/GenBank/DDBJ whole genome shotgun (WGS) entry which is preliminary data.</text>
</comment>
<dbReference type="GO" id="GO:0016787">
    <property type="term" value="F:hydrolase activity"/>
    <property type="evidence" value="ECO:0007669"/>
    <property type="project" value="UniProtKB-KW"/>
</dbReference>
<dbReference type="Pfam" id="PF03747">
    <property type="entry name" value="ADP_ribosyl_GH"/>
    <property type="match status" value="1"/>
</dbReference>
<evidence type="ECO:0000256" key="2">
    <source>
        <dbReference type="ARBA" id="ARBA00022801"/>
    </source>
</evidence>
<feature type="binding site" evidence="3">
    <location>
        <position position="286"/>
    </location>
    <ligand>
        <name>Mg(2+)</name>
        <dbReference type="ChEBI" id="CHEBI:18420"/>
        <label>1</label>
    </ligand>
</feature>
<feature type="binding site" evidence="3">
    <location>
        <position position="285"/>
    </location>
    <ligand>
        <name>Mg(2+)</name>
        <dbReference type="ChEBI" id="CHEBI:18420"/>
        <label>1</label>
    </ligand>
</feature>
<dbReference type="InterPro" id="IPR036705">
    <property type="entry name" value="Ribosyl_crysJ1_sf"/>
</dbReference>
<comment type="similarity">
    <text evidence="1">Belongs to the ADP-ribosylglycohydrolase family.</text>
</comment>
<dbReference type="RefSeq" id="WP_273234431.1">
    <property type="nucleotide sequence ID" value="NZ_QFOH01000030.1"/>
</dbReference>
<organism evidence="4 5">
    <name type="scientific">Pseudomonas kuykendallii</name>
    <dbReference type="NCBI Taxonomy" id="1007099"/>
    <lineage>
        <taxon>Bacteria</taxon>
        <taxon>Pseudomonadati</taxon>
        <taxon>Pseudomonadota</taxon>
        <taxon>Gammaproteobacteria</taxon>
        <taxon>Pseudomonadales</taxon>
        <taxon>Pseudomonadaceae</taxon>
        <taxon>Pseudomonas</taxon>
    </lineage>
</organism>
<dbReference type="InterPro" id="IPR005502">
    <property type="entry name" value="Ribosyl_crysJ1"/>
</dbReference>
<dbReference type="SUPFAM" id="SSF101478">
    <property type="entry name" value="ADP-ribosylglycohydrolase"/>
    <property type="match status" value="1"/>
</dbReference>
<name>A0A2W5EVE6_9PSED</name>
<dbReference type="PANTHER" id="PTHR16222:SF24">
    <property type="entry name" value="ADP-RIBOSYLHYDROLASE ARH3"/>
    <property type="match status" value="1"/>
</dbReference>
<evidence type="ECO:0000313" key="4">
    <source>
        <dbReference type="EMBL" id="PZP21329.1"/>
    </source>
</evidence>